<dbReference type="RefSeq" id="WP_004397770.1">
    <property type="nucleotide sequence ID" value="NZ_AMXN01000005.1"/>
</dbReference>
<dbReference type="NCBIfam" id="TIGR03187">
    <property type="entry name" value="DGQHR"/>
    <property type="match status" value="1"/>
</dbReference>
<evidence type="ECO:0008006" key="4">
    <source>
        <dbReference type="Google" id="ProtNLM"/>
    </source>
</evidence>
<name>A0A9W5PCD6_9BACI</name>
<reference evidence="2 3" key="1">
    <citation type="journal article" date="2014" name="Syst. Appl. Microbiol.">
        <title>Genomic insights into the taxonomic status of the three subspecies of Bacillus subtilis.</title>
        <authorList>
            <person name="Yi H."/>
            <person name="Chun J."/>
            <person name="Cha C.J."/>
        </authorList>
    </citation>
    <scope>NUCLEOTIDE SEQUENCE [LARGE SCALE GENOMIC DNA]</scope>
    <source>
        <strain evidence="2 3">KCTC 13429</strain>
    </source>
</reference>
<dbReference type="AlphaFoldDB" id="A0A9W5PCD6"/>
<dbReference type="InterPro" id="IPR017601">
    <property type="entry name" value="DGQHR-contain_dom"/>
</dbReference>
<evidence type="ECO:0000313" key="3">
    <source>
        <dbReference type="Proteomes" id="UP000011182"/>
    </source>
</evidence>
<proteinExistence type="predicted"/>
<evidence type="ECO:0000256" key="1">
    <source>
        <dbReference type="SAM" id="Coils"/>
    </source>
</evidence>
<feature type="coiled-coil region" evidence="1">
    <location>
        <begin position="184"/>
        <end position="211"/>
    </location>
</feature>
<dbReference type="Proteomes" id="UP000011182">
    <property type="component" value="Unassembled WGS sequence"/>
</dbReference>
<sequence>MSVANSIKISFKGSKGSQFGKDTYVTMIPFNKLESFFKVFPEVQRKLNKPRVKSIAKYILDGIDKKRMTFLSAITVTCKDDIQYNEELSTIDVDISTIFSINDGQHRSEAIKLAIATLKGNIENSSNKNEKDRLIEKLILLENMTIPVVIFTGIDQKGEQQLFHDLNLLAGKPNKSIALNFDSSDQYNRLAKDLAKNNEQLLRLNIETEKTQIRSNNNQIMVLSTLRNMLCYIITGANKDKESKLNMETYNEFHNTLDEIINLLFEVLPEDASNREKYIIGTAATLQGIGKYLNEVIYNQNNIDWIGEIKKLGTIDWSHRSSVWEGYGGSYIPEKNKFVFTGTSAGINGVYEALKNALKKQ</sequence>
<protein>
    <recommendedName>
        <fullName evidence="4">DGQHR domain-containing protein</fullName>
    </recommendedName>
</protein>
<dbReference type="InterPro" id="IPR017642">
    <property type="entry name" value="DNA_S_mod_DndB"/>
</dbReference>
<dbReference type="CDD" id="cd16412">
    <property type="entry name" value="dndB"/>
    <property type="match status" value="1"/>
</dbReference>
<evidence type="ECO:0000313" key="2">
    <source>
        <dbReference type="EMBL" id="ELS60678.1"/>
    </source>
</evidence>
<keyword evidence="3" id="KW-1185">Reference proteome</keyword>
<gene>
    <name evidence="2" type="ORF">BSI_30780</name>
</gene>
<comment type="caution">
    <text evidence="2">The sequence shown here is derived from an EMBL/GenBank/DDBJ whole genome shotgun (WGS) entry which is preliminary data.</text>
</comment>
<dbReference type="Pfam" id="PF14072">
    <property type="entry name" value="DndB"/>
    <property type="match status" value="1"/>
</dbReference>
<accession>A0A9W5PCD6</accession>
<keyword evidence="1" id="KW-0175">Coiled coil</keyword>
<organism evidence="2 3">
    <name type="scientific">Bacillus inaquosorum KCTC 13429</name>
    <dbReference type="NCBI Taxonomy" id="1236548"/>
    <lineage>
        <taxon>Bacteria</taxon>
        <taxon>Bacillati</taxon>
        <taxon>Bacillota</taxon>
        <taxon>Bacilli</taxon>
        <taxon>Bacillales</taxon>
        <taxon>Bacillaceae</taxon>
        <taxon>Bacillus</taxon>
    </lineage>
</organism>
<dbReference type="EMBL" id="AMXN01000005">
    <property type="protein sequence ID" value="ELS60678.1"/>
    <property type="molecule type" value="Genomic_DNA"/>
</dbReference>